<dbReference type="GeneID" id="57089307"/>
<dbReference type="AlphaFoldDB" id="A0A0C9QHF2"/>
<gene>
    <name evidence="4" type="ORF">LC0644_2487</name>
</gene>
<dbReference type="SUPFAM" id="SSF49764">
    <property type="entry name" value="HSP20-like chaperones"/>
    <property type="match status" value="1"/>
</dbReference>
<dbReference type="Pfam" id="PF00011">
    <property type="entry name" value="HSP20"/>
    <property type="match status" value="1"/>
</dbReference>
<evidence type="ECO:0000259" key="3">
    <source>
        <dbReference type="PROSITE" id="PS01031"/>
    </source>
</evidence>
<dbReference type="CDD" id="cd06471">
    <property type="entry name" value="ACD_LpsHSP_like"/>
    <property type="match status" value="1"/>
</dbReference>
<evidence type="ECO:0000256" key="1">
    <source>
        <dbReference type="PROSITE-ProRule" id="PRU00285"/>
    </source>
</evidence>
<sequence length="158" mass="17816">MANEVLNRRNNELMNNVNDPFFDNLARRFFGPVSDWMDWATPAITSTAVNGLLTDVKETKDAYEVHVDVPGIDKNNIKMNYHDGVLSINVHKDDITDHADKNGNVMMSERNYGTMSRSYQLPNVDASNIKAAYQDGVLNITMPKLTESKESGHNIEIQ</sequence>
<dbReference type="PROSITE" id="PS01031">
    <property type="entry name" value="SHSP"/>
    <property type="match status" value="1"/>
</dbReference>
<proteinExistence type="inferred from homology"/>
<protein>
    <submittedName>
        <fullName evidence="4">Small heat shock protein</fullName>
    </submittedName>
</protein>
<accession>A0A0C9QHF2</accession>
<comment type="similarity">
    <text evidence="1 2">Belongs to the small heat shock protein (HSP20) family.</text>
</comment>
<dbReference type="InterPro" id="IPR008978">
    <property type="entry name" value="HSP20-like_chaperone"/>
</dbReference>
<evidence type="ECO:0000313" key="4">
    <source>
        <dbReference type="EMBL" id="GAN37898.1"/>
    </source>
</evidence>
<dbReference type="EMBL" id="BAYM01000386">
    <property type="protein sequence ID" value="GAN37898.1"/>
    <property type="molecule type" value="Genomic_DNA"/>
</dbReference>
<name>A0A0C9QHF2_LACPA</name>
<evidence type="ECO:0000313" key="5">
    <source>
        <dbReference type="Proteomes" id="UP000032552"/>
    </source>
</evidence>
<dbReference type="InterPro" id="IPR002068">
    <property type="entry name" value="A-crystallin/Hsp20_dom"/>
</dbReference>
<feature type="domain" description="SHSP" evidence="3">
    <location>
        <begin position="43"/>
        <end position="158"/>
    </location>
</feature>
<dbReference type="RefSeq" id="WP_003573966.1">
    <property type="nucleotide sequence ID" value="NZ_BAYM01000386.1"/>
</dbReference>
<dbReference type="Gene3D" id="2.60.40.790">
    <property type="match status" value="1"/>
</dbReference>
<dbReference type="InterPro" id="IPR031107">
    <property type="entry name" value="Small_HSP"/>
</dbReference>
<dbReference type="SMR" id="A0A0C9QHF2"/>
<organism evidence="4 5">
    <name type="scientific">Lacticaseibacillus paracasei NRIC 0644</name>
    <dbReference type="NCBI Taxonomy" id="1435038"/>
    <lineage>
        <taxon>Bacteria</taxon>
        <taxon>Bacillati</taxon>
        <taxon>Bacillota</taxon>
        <taxon>Bacilli</taxon>
        <taxon>Lactobacillales</taxon>
        <taxon>Lactobacillaceae</taxon>
        <taxon>Lacticaseibacillus</taxon>
    </lineage>
</organism>
<dbReference type="Proteomes" id="UP000032552">
    <property type="component" value="Unassembled WGS sequence"/>
</dbReference>
<dbReference type="PANTHER" id="PTHR11527">
    <property type="entry name" value="HEAT-SHOCK PROTEIN 20 FAMILY MEMBER"/>
    <property type="match status" value="1"/>
</dbReference>
<reference evidence="5" key="1">
    <citation type="submission" date="2014-05" db="EMBL/GenBank/DDBJ databases">
        <title>Whole genome sequencing of Lactobacillus casei NRIC0644.</title>
        <authorList>
            <person name="Atarashi H."/>
            <person name="Yoshida Y."/>
            <person name="Fujimura S."/>
            <person name="Tanaka N."/>
            <person name="Shiwa Y."/>
            <person name="Yoshikawa H."/>
            <person name="Okada S."/>
            <person name="Nakagawa J."/>
        </authorList>
    </citation>
    <scope>NUCLEOTIDE SEQUENCE [LARGE SCALE GENOMIC DNA]</scope>
    <source>
        <strain evidence="5">NRIC0644</strain>
    </source>
</reference>
<evidence type="ECO:0000256" key="2">
    <source>
        <dbReference type="RuleBase" id="RU003616"/>
    </source>
</evidence>
<comment type="caution">
    <text evidence="4">The sequence shown here is derived from an EMBL/GenBank/DDBJ whole genome shotgun (WGS) entry which is preliminary data.</text>
</comment>
<keyword evidence="4" id="KW-0346">Stress response</keyword>